<dbReference type="Pfam" id="PF14552">
    <property type="entry name" value="Tautomerase_2"/>
    <property type="match status" value="1"/>
</dbReference>
<dbReference type="RefSeq" id="WP_168361871.1">
    <property type="nucleotide sequence ID" value="NZ_CP033622.1"/>
</dbReference>
<gene>
    <name evidence="1" type="ORF">DWG24_06205</name>
</gene>
<dbReference type="AlphaFoldDB" id="A0AAE6YZ38"/>
<dbReference type="InterPro" id="IPR037479">
    <property type="entry name" value="Tauto_MSAD"/>
</dbReference>
<evidence type="ECO:0000313" key="2">
    <source>
        <dbReference type="Proteomes" id="UP000500801"/>
    </source>
</evidence>
<dbReference type="InterPro" id="IPR014347">
    <property type="entry name" value="Tautomerase/MIF_sf"/>
</dbReference>
<organism evidence="1 2">
    <name type="scientific">Dickeya zeae</name>
    <dbReference type="NCBI Taxonomy" id="204042"/>
    <lineage>
        <taxon>Bacteria</taxon>
        <taxon>Pseudomonadati</taxon>
        <taxon>Pseudomonadota</taxon>
        <taxon>Gammaproteobacteria</taxon>
        <taxon>Enterobacterales</taxon>
        <taxon>Pectobacteriaceae</taxon>
        <taxon>Dickeya</taxon>
    </lineage>
</organism>
<dbReference type="Gene3D" id="3.30.429.10">
    <property type="entry name" value="Macrophage Migration Inhibitory Factor"/>
    <property type="match status" value="1"/>
</dbReference>
<dbReference type="Proteomes" id="UP000500801">
    <property type="component" value="Chromosome"/>
</dbReference>
<dbReference type="PANTHER" id="PTHR38460">
    <property type="entry name" value="TAUTOMERASE YOLI-RELATED"/>
    <property type="match status" value="1"/>
</dbReference>
<evidence type="ECO:0000313" key="1">
    <source>
        <dbReference type="EMBL" id="QIZ50400.1"/>
    </source>
</evidence>
<accession>A0AAE6YZ38</accession>
<dbReference type="EMBL" id="CP033622">
    <property type="protein sequence ID" value="QIZ50400.1"/>
    <property type="molecule type" value="Genomic_DNA"/>
</dbReference>
<dbReference type="PANTHER" id="PTHR38460:SF1">
    <property type="entry name" value="TAUTOMERASE YOLI-RELATED"/>
    <property type="match status" value="1"/>
</dbReference>
<proteinExistence type="predicted"/>
<reference evidence="1 2" key="1">
    <citation type="submission" date="2018-11" db="EMBL/GenBank/DDBJ databases">
        <title>Complete genome sequence of Dickeya zeae strain CE1 infecting Canna edulis Ker-Gawl. in China.</title>
        <authorList>
            <person name="Zhang J."/>
            <person name="Lin B."/>
            <person name="Shen H."/>
            <person name="Jiang S."/>
            <person name="Pu X."/>
            <person name="Sun D."/>
        </authorList>
    </citation>
    <scope>NUCLEOTIDE SEQUENCE [LARGE SCALE GENOMIC DNA]</scope>
    <source>
        <strain evidence="1 2">CE1</strain>
    </source>
</reference>
<dbReference type="SUPFAM" id="SSF55331">
    <property type="entry name" value="Tautomerase/MIF"/>
    <property type="match status" value="1"/>
</dbReference>
<name>A0AAE6YZ38_9GAMM</name>
<protein>
    <submittedName>
        <fullName evidence="1">Tautomerase family protein</fullName>
    </submittedName>
</protein>
<sequence length="128" mass="14869">MPFTRIIVQAGRPSHELHQIADLFHQALVEEFDVPADDRFQVIEERPAGMLHYASHYQAGTRSERYTLFHITAGKPRSREQKRGFYRRLQQLLHTQLALPPDDVMVVIQFTTPDDWSFSGGVMYQQEA</sequence>